<dbReference type="AlphaFoldDB" id="A0A6J4Q0M8"/>
<feature type="compositionally biased region" description="Low complexity" evidence="1">
    <location>
        <begin position="26"/>
        <end position="37"/>
    </location>
</feature>
<accession>A0A6J4Q0M8</accession>
<organism evidence="2">
    <name type="scientific">uncultured Rubrobacteraceae bacterium</name>
    <dbReference type="NCBI Taxonomy" id="349277"/>
    <lineage>
        <taxon>Bacteria</taxon>
        <taxon>Bacillati</taxon>
        <taxon>Actinomycetota</taxon>
        <taxon>Rubrobacteria</taxon>
        <taxon>Rubrobacterales</taxon>
        <taxon>Rubrobacteraceae</taxon>
        <taxon>environmental samples</taxon>
    </lineage>
</organism>
<proteinExistence type="predicted"/>
<reference evidence="2" key="1">
    <citation type="submission" date="2020-02" db="EMBL/GenBank/DDBJ databases">
        <authorList>
            <person name="Meier V. D."/>
        </authorList>
    </citation>
    <scope>NUCLEOTIDE SEQUENCE</scope>
    <source>
        <strain evidence="2">AVDCRST_MAG82</strain>
    </source>
</reference>
<evidence type="ECO:0000256" key="1">
    <source>
        <dbReference type="SAM" id="MobiDB-lite"/>
    </source>
</evidence>
<feature type="region of interest" description="Disordered" evidence="1">
    <location>
        <begin position="1"/>
        <end position="82"/>
    </location>
</feature>
<name>A0A6J4Q0M8_9ACTN</name>
<protein>
    <submittedName>
        <fullName evidence="2">Uncharacterized protein</fullName>
    </submittedName>
</protein>
<gene>
    <name evidence="2" type="ORF">AVDCRST_MAG82-1856</name>
</gene>
<sequence>MATVAVDLAGTPLLEETAPSEAGPTSSRESAYSRRAAPTMQASAQPKALTAAPMVMSSPTHPHWSSLGRRASRPEQLCTPPAPLFIL</sequence>
<evidence type="ECO:0000313" key="2">
    <source>
        <dbReference type="EMBL" id="CAA9427432.1"/>
    </source>
</evidence>
<dbReference type="EMBL" id="CADCVA010000264">
    <property type="protein sequence ID" value="CAA9427432.1"/>
    <property type="molecule type" value="Genomic_DNA"/>
</dbReference>